<dbReference type="Pfam" id="PF06169">
    <property type="entry name" value="DUF982"/>
    <property type="match status" value="1"/>
</dbReference>
<keyword evidence="2" id="KW-1185">Reference proteome</keyword>
<accession>A0ABV7K650</accession>
<evidence type="ECO:0000313" key="2">
    <source>
        <dbReference type="Proteomes" id="UP001595583"/>
    </source>
</evidence>
<protein>
    <submittedName>
        <fullName evidence="1">DUF982 domain-containing protein</fullName>
    </submittedName>
</protein>
<reference evidence="2" key="1">
    <citation type="journal article" date="2019" name="Int. J. Syst. Evol. Microbiol.">
        <title>The Global Catalogue of Microorganisms (GCM) 10K type strain sequencing project: providing services to taxonomists for standard genome sequencing and annotation.</title>
        <authorList>
            <consortium name="The Broad Institute Genomics Platform"/>
            <consortium name="The Broad Institute Genome Sequencing Center for Infectious Disease"/>
            <person name="Wu L."/>
            <person name="Ma J."/>
        </authorList>
    </citation>
    <scope>NUCLEOTIDE SEQUENCE [LARGE SCALE GENOMIC DNA]</scope>
    <source>
        <strain evidence="2">KCTC 52165</strain>
    </source>
</reference>
<sequence>MEDLMNDRIFDGPVFVKQGTGMVQEIGCLEDALEFLYEWPKKRRGPIYHTALRACQRAFDSDYPLSCAKQAFAGFAKSANILEDLSAPIPWMIYNSGRSGGVTA</sequence>
<gene>
    <name evidence="1" type="ORF">ACFOHJ_04620</name>
</gene>
<dbReference type="Proteomes" id="UP001595583">
    <property type="component" value="Unassembled WGS sequence"/>
</dbReference>
<evidence type="ECO:0000313" key="1">
    <source>
        <dbReference type="EMBL" id="MFC3205486.1"/>
    </source>
</evidence>
<dbReference type="Gene3D" id="6.10.250.730">
    <property type="match status" value="1"/>
</dbReference>
<proteinExistence type="predicted"/>
<name>A0ABV7K650_9HYPH</name>
<dbReference type="RefSeq" id="WP_378218992.1">
    <property type="nucleotide sequence ID" value="NZ_JBHRTK010000004.1"/>
</dbReference>
<comment type="caution">
    <text evidence="1">The sequence shown here is derived from an EMBL/GenBank/DDBJ whole genome shotgun (WGS) entry which is preliminary data.</text>
</comment>
<dbReference type="EMBL" id="JBHRTK010000004">
    <property type="protein sequence ID" value="MFC3205486.1"/>
    <property type="molecule type" value="Genomic_DNA"/>
</dbReference>
<dbReference type="InterPro" id="IPR010385">
    <property type="entry name" value="DUF982"/>
</dbReference>
<organism evidence="1 2">
    <name type="scientific">Aquamicrobium soli</name>
    <dbReference type="NCBI Taxonomy" id="1811518"/>
    <lineage>
        <taxon>Bacteria</taxon>
        <taxon>Pseudomonadati</taxon>
        <taxon>Pseudomonadota</taxon>
        <taxon>Alphaproteobacteria</taxon>
        <taxon>Hyphomicrobiales</taxon>
        <taxon>Phyllobacteriaceae</taxon>
        <taxon>Aquamicrobium</taxon>
    </lineage>
</organism>